<dbReference type="RefSeq" id="XP_041164963.1">
    <property type="nucleotide sequence ID" value="XM_041305857.1"/>
</dbReference>
<dbReference type="OrthoDB" id="3244185at2759"/>
<proteinExistence type="predicted"/>
<sequence>MQRVFVGLLAGAVPSQVLVVAQAILDFSYYAQLRVHSTESLNGLESALAIFHANKDSILLFGATDGFNSELPERLHIDFAKEVYHASNKHDYEEQMALWLQRQEAVFLRGSYLNWLLEWSQSAPTNFTRDRRYDSDSDSEMEGPDAVPVNTLPILPEQRTVHFLAKTPAYPQRSVQHLVTAHGASMFLPALKLFLHNHMLHAIITPGLQDRFDVFRQVVITAPPNPLISESPRQWHVRAMPEVLPGRGRKPGSPAKFDMALTSNGIQPRTLEGMRVGQVHVIFTLPRQFGTYSRALAYIEWFTPLREPDRSSGLHQLSCSTHRLHRNAAVIHVDEITRPCHLILKMGQAVDRGWTSANVYESASDFYLNTFIDLDTFCMSAID</sequence>
<protein>
    <submittedName>
        <fullName evidence="1">Uncharacterized protein</fullName>
    </submittedName>
</protein>
<name>A0A9P7J3K4_9AGAM</name>
<evidence type="ECO:0000313" key="2">
    <source>
        <dbReference type="Proteomes" id="UP000719766"/>
    </source>
</evidence>
<evidence type="ECO:0000313" key="1">
    <source>
        <dbReference type="EMBL" id="KAG1801497.1"/>
    </source>
</evidence>
<comment type="caution">
    <text evidence="1">The sequence shown here is derived from an EMBL/GenBank/DDBJ whole genome shotgun (WGS) entry which is preliminary data.</text>
</comment>
<organism evidence="1 2">
    <name type="scientific">Suillus plorans</name>
    <dbReference type="NCBI Taxonomy" id="116603"/>
    <lineage>
        <taxon>Eukaryota</taxon>
        <taxon>Fungi</taxon>
        <taxon>Dikarya</taxon>
        <taxon>Basidiomycota</taxon>
        <taxon>Agaricomycotina</taxon>
        <taxon>Agaricomycetes</taxon>
        <taxon>Agaricomycetidae</taxon>
        <taxon>Boletales</taxon>
        <taxon>Suillineae</taxon>
        <taxon>Suillaceae</taxon>
        <taxon>Suillus</taxon>
    </lineage>
</organism>
<dbReference type="AlphaFoldDB" id="A0A9P7J3K4"/>
<keyword evidence="2" id="KW-1185">Reference proteome</keyword>
<dbReference type="Proteomes" id="UP000719766">
    <property type="component" value="Unassembled WGS sequence"/>
</dbReference>
<gene>
    <name evidence="1" type="ORF">HD556DRAFT_1438522</name>
</gene>
<reference evidence="1" key="1">
    <citation type="journal article" date="2020" name="New Phytol.">
        <title>Comparative genomics reveals dynamic genome evolution in host specialist ectomycorrhizal fungi.</title>
        <authorList>
            <person name="Lofgren L.A."/>
            <person name="Nguyen N.H."/>
            <person name="Vilgalys R."/>
            <person name="Ruytinx J."/>
            <person name="Liao H.L."/>
            <person name="Branco S."/>
            <person name="Kuo A."/>
            <person name="LaButti K."/>
            <person name="Lipzen A."/>
            <person name="Andreopoulos W."/>
            <person name="Pangilinan J."/>
            <person name="Riley R."/>
            <person name="Hundley H."/>
            <person name="Na H."/>
            <person name="Barry K."/>
            <person name="Grigoriev I.V."/>
            <person name="Stajich J.E."/>
            <person name="Kennedy P.G."/>
        </authorList>
    </citation>
    <scope>NUCLEOTIDE SEQUENCE</scope>
    <source>
        <strain evidence="1">S12</strain>
    </source>
</reference>
<accession>A0A9P7J3K4</accession>
<dbReference type="EMBL" id="JABBWE010000007">
    <property type="protein sequence ID" value="KAG1801497.1"/>
    <property type="molecule type" value="Genomic_DNA"/>
</dbReference>
<dbReference type="GeneID" id="64599621"/>